<gene>
    <name evidence="2" type="ORF">ANN_18548</name>
</gene>
<evidence type="ECO:0000256" key="1">
    <source>
        <dbReference type="SAM" id="MobiDB-lite"/>
    </source>
</evidence>
<evidence type="ECO:0000313" key="3">
    <source>
        <dbReference type="Proteomes" id="UP001148838"/>
    </source>
</evidence>
<dbReference type="EMBL" id="JAJSOF020000023">
    <property type="protein sequence ID" value="KAJ4435926.1"/>
    <property type="molecule type" value="Genomic_DNA"/>
</dbReference>
<feature type="region of interest" description="Disordered" evidence="1">
    <location>
        <begin position="1"/>
        <end position="28"/>
    </location>
</feature>
<comment type="caution">
    <text evidence="2">The sequence shown here is derived from an EMBL/GenBank/DDBJ whole genome shotgun (WGS) entry which is preliminary data.</text>
</comment>
<protein>
    <submittedName>
        <fullName evidence="2">Uncharacterized protein</fullName>
    </submittedName>
</protein>
<evidence type="ECO:0000313" key="2">
    <source>
        <dbReference type="EMBL" id="KAJ4435926.1"/>
    </source>
</evidence>
<keyword evidence="3" id="KW-1185">Reference proteome</keyword>
<name>A0ABQ8SP21_PERAM</name>
<dbReference type="Proteomes" id="UP001148838">
    <property type="component" value="Unassembled WGS sequence"/>
</dbReference>
<feature type="compositionally biased region" description="Polar residues" evidence="1">
    <location>
        <begin position="1"/>
        <end position="11"/>
    </location>
</feature>
<organism evidence="2 3">
    <name type="scientific">Periplaneta americana</name>
    <name type="common">American cockroach</name>
    <name type="synonym">Blatta americana</name>
    <dbReference type="NCBI Taxonomy" id="6978"/>
    <lineage>
        <taxon>Eukaryota</taxon>
        <taxon>Metazoa</taxon>
        <taxon>Ecdysozoa</taxon>
        <taxon>Arthropoda</taxon>
        <taxon>Hexapoda</taxon>
        <taxon>Insecta</taxon>
        <taxon>Pterygota</taxon>
        <taxon>Neoptera</taxon>
        <taxon>Polyneoptera</taxon>
        <taxon>Dictyoptera</taxon>
        <taxon>Blattodea</taxon>
        <taxon>Blattoidea</taxon>
        <taxon>Blattidae</taxon>
        <taxon>Blattinae</taxon>
        <taxon>Periplaneta</taxon>
    </lineage>
</organism>
<reference evidence="2 3" key="1">
    <citation type="journal article" date="2022" name="Allergy">
        <title>Genome assembly and annotation of Periplaneta americana reveal a comprehensive cockroach allergen profile.</title>
        <authorList>
            <person name="Wang L."/>
            <person name="Xiong Q."/>
            <person name="Saelim N."/>
            <person name="Wang L."/>
            <person name="Nong W."/>
            <person name="Wan A.T."/>
            <person name="Shi M."/>
            <person name="Liu X."/>
            <person name="Cao Q."/>
            <person name="Hui J.H.L."/>
            <person name="Sookrung N."/>
            <person name="Leung T.F."/>
            <person name="Tungtrongchitr A."/>
            <person name="Tsui S.K.W."/>
        </authorList>
    </citation>
    <scope>NUCLEOTIDE SEQUENCE [LARGE SCALE GENOMIC DNA]</scope>
    <source>
        <strain evidence="2">PWHHKU_190912</strain>
    </source>
</reference>
<proteinExistence type="predicted"/>
<sequence length="159" mass="17827">MRSRQPSSLYGNTHDDFSDGETESNQVVRDQESMTFSKRKIISRTINVTKLVYESFKFLHGRLLFSGMKAMNRKSEDGRHDYISGQADVVIAGDLHFDKIAQDKRLMVPTNPDKINTEALGICASGNVTHAFRGLVFLNEGGENVNAKHGRDIDVYSSE</sequence>
<accession>A0ABQ8SP21</accession>